<keyword evidence="1" id="KW-0677">Repeat</keyword>
<evidence type="ECO:0000256" key="2">
    <source>
        <dbReference type="ARBA" id="ARBA00022786"/>
    </source>
</evidence>
<keyword evidence="5" id="KW-1185">Reference proteome</keyword>
<accession>A0A2K1IQQ4</accession>
<organism evidence="3">
    <name type="scientific">Physcomitrium patens</name>
    <name type="common">Spreading-leaved earth moss</name>
    <name type="synonym">Physcomitrella patens</name>
    <dbReference type="NCBI Taxonomy" id="3218"/>
    <lineage>
        <taxon>Eukaryota</taxon>
        <taxon>Viridiplantae</taxon>
        <taxon>Streptophyta</taxon>
        <taxon>Embryophyta</taxon>
        <taxon>Bryophyta</taxon>
        <taxon>Bryophytina</taxon>
        <taxon>Bryopsida</taxon>
        <taxon>Funariidae</taxon>
        <taxon>Funariales</taxon>
        <taxon>Funariaceae</taxon>
        <taxon>Physcomitrium</taxon>
    </lineage>
</organism>
<dbReference type="AlphaFoldDB" id="A0A2K1IQQ4"/>
<keyword evidence="2" id="KW-0833">Ubl conjugation pathway</keyword>
<dbReference type="Gramene" id="Pp3c21_4800V3.1">
    <property type="protein sequence ID" value="Pp3c21_4800V3.1"/>
    <property type="gene ID" value="Pp3c21_4800"/>
</dbReference>
<evidence type="ECO:0000313" key="4">
    <source>
        <dbReference type="EnsemblPlants" id="Pp3c21_4800V3.1"/>
    </source>
</evidence>
<evidence type="ECO:0000256" key="1">
    <source>
        <dbReference type="ARBA" id="ARBA00022737"/>
    </source>
</evidence>
<reference evidence="3 5" key="1">
    <citation type="journal article" date="2008" name="Science">
        <title>The Physcomitrella genome reveals evolutionary insights into the conquest of land by plants.</title>
        <authorList>
            <person name="Rensing S."/>
            <person name="Lang D."/>
            <person name="Zimmer A."/>
            <person name="Terry A."/>
            <person name="Salamov A."/>
            <person name="Shapiro H."/>
            <person name="Nishiyama T."/>
            <person name="Perroud P.-F."/>
            <person name="Lindquist E."/>
            <person name="Kamisugi Y."/>
            <person name="Tanahashi T."/>
            <person name="Sakakibara K."/>
            <person name="Fujita T."/>
            <person name="Oishi K."/>
            <person name="Shin-I T."/>
            <person name="Kuroki Y."/>
            <person name="Toyoda A."/>
            <person name="Suzuki Y."/>
            <person name="Hashimoto A."/>
            <person name="Yamaguchi K."/>
            <person name="Sugano A."/>
            <person name="Kohara Y."/>
            <person name="Fujiyama A."/>
            <person name="Anterola A."/>
            <person name="Aoki S."/>
            <person name="Ashton N."/>
            <person name="Barbazuk W.B."/>
            <person name="Barker E."/>
            <person name="Bennetzen J."/>
            <person name="Bezanilla M."/>
            <person name="Blankenship R."/>
            <person name="Cho S.H."/>
            <person name="Dutcher S."/>
            <person name="Estelle M."/>
            <person name="Fawcett J.A."/>
            <person name="Gundlach H."/>
            <person name="Hanada K."/>
            <person name="Heyl A."/>
            <person name="Hicks K.A."/>
            <person name="Hugh J."/>
            <person name="Lohr M."/>
            <person name="Mayer K."/>
            <person name="Melkozernov A."/>
            <person name="Murata T."/>
            <person name="Nelson D."/>
            <person name="Pils B."/>
            <person name="Prigge M."/>
            <person name="Reiss B."/>
            <person name="Renner T."/>
            <person name="Rombauts S."/>
            <person name="Rushton P."/>
            <person name="Sanderfoot A."/>
            <person name="Schween G."/>
            <person name="Shiu S.-H."/>
            <person name="Stueber K."/>
            <person name="Theodoulou F.L."/>
            <person name="Tu H."/>
            <person name="Van de Peer Y."/>
            <person name="Verrier P.J."/>
            <person name="Waters E."/>
            <person name="Wood A."/>
            <person name="Yang L."/>
            <person name="Cove D."/>
            <person name="Cuming A."/>
            <person name="Hasebe M."/>
            <person name="Lucas S."/>
            <person name="Mishler D.B."/>
            <person name="Reski R."/>
            <person name="Grigoriev I."/>
            <person name="Quatrano R.S."/>
            <person name="Boore J.L."/>
        </authorList>
    </citation>
    <scope>NUCLEOTIDE SEQUENCE [LARGE SCALE GENOMIC DNA]</scope>
    <source>
        <strain evidence="4 5">cv. Gransden 2004</strain>
    </source>
</reference>
<evidence type="ECO:0000313" key="5">
    <source>
        <dbReference type="Proteomes" id="UP000006727"/>
    </source>
</evidence>
<dbReference type="EnsemblPlants" id="Pp3c21_4800V3.1">
    <property type="protein sequence ID" value="Pp3c21_4800V3.1"/>
    <property type="gene ID" value="Pp3c21_4800"/>
</dbReference>
<dbReference type="STRING" id="3218.A0A2K1IQQ4"/>
<dbReference type="EMBL" id="ABEU02000021">
    <property type="protein sequence ID" value="PNR31611.1"/>
    <property type="molecule type" value="Genomic_DNA"/>
</dbReference>
<proteinExistence type="predicted"/>
<dbReference type="GO" id="GO:0010265">
    <property type="term" value="P:SCF complex assembly"/>
    <property type="evidence" value="ECO:0007669"/>
    <property type="project" value="InterPro"/>
</dbReference>
<reference evidence="4" key="3">
    <citation type="submission" date="2020-12" db="UniProtKB">
        <authorList>
            <consortium name="EnsemblPlants"/>
        </authorList>
    </citation>
    <scope>IDENTIFICATION</scope>
</reference>
<name>A0A2K1IQQ4_PHYPA</name>
<gene>
    <name evidence="3" type="ORF">PHYPA_025732</name>
</gene>
<dbReference type="InterPro" id="IPR039852">
    <property type="entry name" value="CAND1/CAND2"/>
</dbReference>
<protein>
    <submittedName>
        <fullName evidence="3 4">Uncharacterized protein</fullName>
    </submittedName>
</protein>
<sequence>MAANGDGDLLRHLVSSGKRAPLHASAAVHTLPSGSFWNGTDSPINPNRIDNRGIESPGYDFAGLFRATRPFQLSTLNFLLNSGIDVDNCEGGPGLKVCGEIVKAIRINFDNLPAFNFIPFVRPAYNAIFRRLTAQDQDQEVTECAISCLGLVIPMLGDHLKSVLDT</sequence>
<reference evidence="3 5" key="2">
    <citation type="journal article" date="2018" name="Plant J.">
        <title>The Physcomitrella patens chromosome-scale assembly reveals moss genome structure and evolution.</title>
        <authorList>
            <person name="Lang D."/>
            <person name="Ullrich K.K."/>
            <person name="Murat F."/>
            <person name="Fuchs J."/>
            <person name="Jenkins J."/>
            <person name="Haas F.B."/>
            <person name="Piednoel M."/>
            <person name="Gundlach H."/>
            <person name="Van Bel M."/>
            <person name="Meyberg R."/>
            <person name="Vives C."/>
            <person name="Morata J."/>
            <person name="Symeonidi A."/>
            <person name="Hiss M."/>
            <person name="Muchero W."/>
            <person name="Kamisugi Y."/>
            <person name="Saleh O."/>
            <person name="Blanc G."/>
            <person name="Decker E.L."/>
            <person name="van Gessel N."/>
            <person name="Grimwood J."/>
            <person name="Hayes R.D."/>
            <person name="Graham S.W."/>
            <person name="Gunter L.E."/>
            <person name="McDaniel S.F."/>
            <person name="Hoernstein S.N.W."/>
            <person name="Larsson A."/>
            <person name="Li F.W."/>
            <person name="Perroud P.F."/>
            <person name="Phillips J."/>
            <person name="Ranjan P."/>
            <person name="Rokshar D.S."/>
            <person name="Rothfels C.J."/>
            <person name="Schneider L."/>
            <person name="Shu S."/>
            <person name="Stevenson D.W."/>
            <person name="Thummler F."/>
            <person name="Tillich M."/>
            <person name="Villarreal Aguilar J.C."/>
            <person name="Widiez T."/>
            <person name="Wong G.K."/>
            <person name="Wymore A."/>
            <person name="Zhang Y."/>
            <person name="Zimmer A.D."/>
            <person name="Quatrano R.S."/>
            <person name="Mayer K.F.X."/>
            <person name="Goodstein D."/>
            <person name="Casacuberta J.M."/>
            <person name="Vandepoele K."/>
            <person name="Reski R."/>
            <person name="Cuming A.C."/>
            <person name="Tuskan G.A."/>
            <person name="Maumus F."/>
            <person name="Salse J."/>
            <person name="Schmutz J."/>
            <person name="Rensing S.A."/>
        </authorList>
    </citation>
    <scope>NUCLEOTIDE SEQUENCE [LARGE SCALE GENOMIC DNA]</scope>
    <source>
        <strain evidence="4 5">cv. Gransden 2004</strain>
    </source>
</reference>
<dbReference type="Gene3D" id="1.25.10.10">
    <property type="entry name" value="Leucine-rich Repeat Variant"/>
    <property type="match status" value="1"/>
</dbReference>
<dbReference type="PANTHER" id="PTHR12696">
    <property type="entry name" value="TIP120"/>
    <property type="match status" value="1"/>
</dbReference>
<dbReference type="Pfam" id="PF25782">
    <property type="entry name" value="TPR_CAND1"/>
    <property type="match status" value="1"/>
</dbReference>
<dbReference type="Proteomes" id="UP000006727">
    <property type="component" value="Chromosome 21"/>
</dbReference>
<dbReference type="InParanoid" id="A0A2K1IQQ4"/>
<evidence type="ECO:0000313" key="3">
    <source>
        <dbReference type="EMBL" id="PNR31611.1"/>
    </source>
</evidence>
<dbReference type="InterPro" id="IPR011989">
    <property type="entry name" value="ARM-like"/>
</dbReference>